<dbReference type="OrthoDB" id="6359816at2759"/>
<evidence type="ECO:0000259" key="2">
    <source>
        <dbReference type="PROSITE" id="PS50097"/>
    </source>
</evidence>
<organism evidence="3 4">
    <name type="scientific">Neolentinus lepideus HHB14362 ss-1</name>
    <dbReference type="NCBI Taxonomy" id="1314782"/>
    <lineage>
        <taxon>Eukaryota</taxon>
        <taxon>Fungi</taxon>
        <taxon>Dikarya</taxon>
        <taxon>Basidiomycota</taxon>
        <taxon>Agaricomycotina</taxon>
        <taxon>Agaricomycetes</taxon>
        <taxon>Gloeophyllales</taxon>
        <taxon>Gloeophyllaceae</taxon>
        <taxon>Neolentinus</taxon>
    </lineage>
</organism>
<dbReference type="InterPro" id="IPR011333">
    <property type="entry name" value="SKP1/BTB/POZ_sf"/>
</dbReference>
<gene>
    <name evidence="3" type="ORF">NEOLEDRAFT_1181575</name>
</gene>
<name>A0A165PVS1_9AGAM</name>
<keyword evidence="4" id="KW-1185">Reference proteome</keyword>
<dbReference type="PROSITE" id="PS50097">
    <property type="entry name" value="BTB"/>
    <property type="match status" value="1"/>
</dbReference>
<feature type="domain" description="BTB" evidence="2">
    <location>
        <begin position="11"/>
        <end position="56"/>
    </location>
</feature>
<evidence type="ECO:0000313" key="4">
    <source>
        <dbReference type="Proteomes" id="UP000076761"/>
    </source>
</evidence>
<dbReference type="Proteomes" id="UP000076761">
    <property type="component" value="Unassembled WGS sequence"/>
</dbReference>
<protein>
    <recommendedName>
        <fullName evidence="2">BTB domain-containing protein</fullName>
    </recommendedName>
</protein>
<dbReference type="EMBL" id="KV425605">
    <property type="protein sequence ID" value="KZT21560.1"/>
    <property type="molecule type" value="Genomic_DNA"/>
</dbReference>
<dbReference type="STRING" id="1314782.A0A165PVS1"/>
<proteinExistence type="predicted"/>
<dbReference type="SUPFAM" id="SSF54695">
    <property type="entry name" value="POZ domain"/>
    <property type="match status" value="1"/>
</dbReference>
<dbReference type="Gene3D" id="3.30.710.10">
    <property type="entry name" value="Potassium Channel Kv1.1, Chain A"/>
    <property type="match status" value="1"/>
</dbReference>
<dbReference type="Pfam" id="PF00651">
    <property type="entry name" value="BTB"/>
    <property type="match status" value="1"/>
</dbReference>
<dbReference type="PANTHER" id="PTHR24413">
    <property type="entry name" value="SPECKLE-TYPE POZ PROTEIN"/>
    <property type="match status" value="1"/>
</dbReference>
<evidence type="ECO:0000313" key="3">
    <source>
        <dbReference type="EMBL" id="KZT21560.1"/>
    </source>
</evidence>
<dbReference type="AlphaFoldDB" id="A0A165PVS1"/>
<feature type="compositionally biased region" description="Basic and acidic residues" evidence="1">
    <location>
        <begin position="63"/>
        <end position="72"/>
    </location>
</feature>
<reference evidence="3 4" key="1">
    <citation type="journal article" date="2016" name="Mol. Biol. Evol.">
        <title>Comparative Genomics of Early-Diverging Mushroom-Forming Fungi Provides Insights into the Origins of Lignocellulose Decay Capabilities.</title>
        <authorList>
            <person name="Nagy L.G."/>
            <person name="Riley R."/>
            <person name="Tritt A."/>
            <person name="Adam C."/>
            <person name="Daum C."/>
            <person name="Floudas D."/>
            <person name="Sun H."/>
            <person name="Yadav J.S."/>
            <person name="Pangilinan J."/>
            <person name="Larsson K.H."/>
            <person name="Matsuura K."/>
            <person name="Barry K."/>
            <person name="Labutti K."/>
            <person name="Kuo R."/>
            <person name="Ohm R.A."/>
            <person name="Bhattacharya S.S."/>
            <person name="Shirouzu T."/>
            <person name="Yoshinaga Y."/>
            <person name="Martin F.M."/>
            <person name="Grigoriev I.V."/>
            <person name="Hibbett D.S."/>
        </authorList>
    </citation>
    <scope>NUCLEOTIDE SEQUENCE [LARGE SCALE GENOMIC DNA]</scope>
    <source>
        <strain evidence="3 4">HHB14362 ss-1</strain>
    </source>
</reference>
<dbReference type="InterPro" id="IPR000210">
    <property type="entry name" value="BTB/POZ_dom"/>
</dbReference>
<sequence>MAAIFDDIDTADVCFFIRHSTVSDDHPRRIYAHSKILSSRCDYFKTLFTSGFSENEGSLKDADKFNEHRWEQGSDSDYEESRDEGKEVEEAAQTADPSNKFPSRSVYNVENTLVIAPDGERHDLECVSAKSMYRLCDKLGVSDLRTAAAKFIHNSLTPGTVVHESRSTFSSLFPEILKDQDTYIKEHLSEVCKTKSFDRFMADLFANCPGEPGKMWLKHVMSAIQSLEVEDRYLSMTPQ</sequence>
<accession>A0A165PVS1</accession>
<dbReference type="InParanoid" id="A0A165PVS1"/>
<feature type="region of interest" description="Disordered" evidence="1">
    <location>
        <begin position="63"/>
        <end position="103"/>
    </location>
</feature>
<evidence type="ECO:0000256" key="1">
    <source>
        <dbReference type="SAM" id="MobiDB-lite"/>
    </source>
</evidence>